<comment type="function">
    <text evidence="8">Transfers a GMP moiety from GTP to Mo-molybdopterin (Mo-MPT) cofactor (Moco or molybdenum cofactor) to form Mo-molybdopterin guanine dinucleotide (Mo-MGD) cofactor.</text>
</comment>
<dbReference type="InterPro" id="IPR004435">
    <property type="entry name" value="MobB_dom"/>
</dbReference>
<dbReference type="NCBIfam" id="TIGR00176">
    <property type="entry name" value="mobB"/>
    <property type="match status" value="1"/>
</dbReference>
<dbReference type="EC" id="2.7.7.77" evidence="8"/>
<keyword evidence="2 8" id="KW-0808">Transferase</keyword>
<dbReference type="InterPro" id="IPR027417">
    <property type="entry name" value="P-loop_NTPase"/>
</dbReference>
<feature type="domain" description="Molybdopterin-guanine dinucleotide biosynthesis protein B (MobB)" evidence="9">
    <location>
        <begin position="8"/>
        <end position="118"/>
    </location>
</feature>
<evidence type="ECO:0000259" key="9">
    <source>
        <dbReference type="Pfam" id="PF03205"/>
    </source>
</evidence>
<dbReference type="HAMAP" id="MF_00316">
    <property type="entry name" value="MobA"/>
    <property type="match status" value="1"/>
</dbReference>
<dbReference type="PANTHER" id="PTHR19136:SF81">
    <property type="entry name" value="MOLYBDENUM COFACTOR GUANYLYLTRANSFERASE"/>
    <property type="match status" value="1"/>
</dbReference>
<dbReference type="PANTHER" id="PTHR19136">
    <property type="entry name" value="MOLYBDENUM COFACTOR GUANYLYLTRANSFERASE"/>
    <property type="match status" value="1"/>
</dbReference>
<reference evidence="11 12" key="1">
    <citation type="submission" date="2016-03" db="EMBL/GenBank/DDBJ databases">
        <title>Speciation and ecological success in dimly lit waters: horizontal gene transfer in a green sulfur bacteria bloom unveiled by metagenomic assembly.</title>
        <authorList>
            <person name="Llorens-Mares T."/>
            <person name="Liu Z."/>
            <person name="Allen L.Z."/>
            <person name="Rusch D.B."/>
            <person name="Craig M.T."/>
            <person name="Dupont C.L."/>
            <person name="Bryant D.A."/>
            <person name="Casamayor E.O."/>
        </authorList>
    </citation>
    <scope>NUCLEOTIDE SEQUENCE [LARGE SCALE GENOMIC DNA]</scope>
    <source>
        <strain evidence="11">CIII</strain>
    </source>
</reference>
<dbReference type="Gene3D" id="3.90.550.10">
    <property type="entry name" value="Spore Coat Polysaccharide Biosynthesis Protein SpsA, Chain A"/>
    <property type="match status" value="1"/>
</dbReference>
<feature type="binding site" evidence="8">
    <location>
        <position position="273"/>
    </location>
    <ligand>
        <name>GTP</name>
        <dbReference type="ChEBI" id="CHEBI:37565"/>
    </ligand>
</feature>
<evidence type="ECO:0000259" key="10">
    <source>
        <dbReference type="Pfam" id="PF12804"/>
    </source>
</evidence>
<keyword evidence="3 8" id="KW-0479">Metal-binding</keyword>
<keyword evidence="1 8" id="KW-0963">Cytoplasm</keyword>
<keyword evidence="6 8" id="KW-0342">GTP-binding</keyword>
<sequence>MLFHPYELAFCGYSGSGKTTLATTVVRHLAGKHTVGYYKHGCHHFDIDREGKDSDRAAKAGASTVMVSGPGKKAVISHAPPEPVDFERFAFNSCDILIIEGLKELPIPKIILVDEAKRILERIEEGSVSMVAALAVPDDPSSYRLPSLPGVPVIHRDDTAAIAAFVERHLMARAAASAPLTGLVLAGGISSRMGTDKALIDYHGTSQILHARSLLAPFCREVYLSCRREQTEEYGASGIPLIPDSYLDMGPLGGLLSAQRALPERAFLVIACDLPFLDAQTLGRLAAGRNPLRFATAWRDPLSGKFEPLAACYEPKSREPLLLRHAAGLNALSGFLSTTAIEELEAPEPGVMQNINTPGERSRATMAFSGIKNTRP</sequence>
<feature type="binding site" evidence="8">
    <location>
        <position position="273"/>
    </location>
    <ligand>
        <name>Mg(2+)</name>
        <dbReference type="ChEBI" id="CHEBI:18420"/>
    </ligand>
</feature>
<dbReference type="GO" id="GO:0061603">
    <property type="term" value="F:molybdenum cofactor guanylyltransferase activity"/>
    <property type="evidence" value="ECO:0007669"/>
    <property type="project" value="UniProtKB-EC"/>
</dbReference>
<dbReference type="GO" id="GO:0006777">
    <property type="term" value="P:Mo-molybdopterin cofactor biosynthetic process"/>
    <property type="evidence" value="ECO:0007669"/>
    <property type="project" value="UniProtKB-KW"/>
</dbReference>
<comment type="domain">
    <text evidence="8">The N-terminal domain determines nucleotide recognition and specific binding, while the C-terminal domain determines the specific binding to the target protein.</text>
</comment>
<accession>A0A165L8Y3</accession>
<name>A0A165L8Y3_PELLU</name>
<dbReference type="InterPro" id="IPR025877">
    <property type="entry name" value="MobA-like_NTP_Trfase"/>
</dbReference>
<comment type="similarity">
    <text evidence="8">Belongs to the MobA family.</text>
</comment>
<feature type="binding site" evidence="8">
    <location>
        <begin position="185"/>
        <end position="187"/>
    </location>
    <ligand>
        <name>GTP</name>
        <dbReference type="ChEBI" id="CHEBI:37565"/>
    </ligand>
</feature>
<evidence type="ECO:0000256" key="4">
    <source>
        <dbReference type="ARBA" id="ARBA00022741"/>
    </source>
</evidence>
<dbReference type="EMBL" id="LVWG01000034">
    <property type="protein sequence ID" value="KZK73716.1"/>
    <property type="molecule type" value="Genomic_DNA"/>
</dbReference>
<comment type="caution">
    <text evidence="11">The sequence shown here is derived from an EMBL/GenBank/DDBJ whole genome shotgun (WGS) entry which is preliminary data.</text>
</comment>
<dbReference type="CDD" id="cd03116">
    <property type="entry name" value="MobB"/>
    <property type="match status" value="1"/>
</dbReference>
<evidence type="ECO:0000313" key="12">
    <source>
        <dbReference type="Proteomes" id="UP000076481"/>
    </source>
</evidence>
<comment type="catalytic activity">
    <reaction evidence="8">
        <text>Mo-molybdopterin + GTP + H(+) = Mo-molybdopterin guanine dinucleotide + diphosphate</text>
        <dbReference type="Rhea" id="RHEA:34243"/>
        <dbReference type="ChEBI" id="CHEBI:15378"/>
        <dbReference type="ChEBI" id="CHEBI:33019"/>
        <dbReference type="ChEBI" id="CHEBI:37565"/>
        <dbReference type="ChEBI" id="CHEBI:71302"/>
        <dbReference type="ChEBI" id="CHEBI:71310"/>
        <dbReference type="EC" id="2.7.7.77"/>
    </reaction>
</comment>
<evidence type="ECO:0000256" key="6">
    <source>
        <dbReference type="ARBA" id="ARBA00023134"/>
    </source>
</evidence>
<dbReference type="CDD" id="cd02503">
    <property type="entry name" value="MobA"/>
    <property type="match status" value="1"/>
</dbReference>
<dbReference type="Pfam" id="PF12804">
    <property type="entry name" value="NTP_transf_3"/>
    <property type="match status" value="1"/>
</dbReference>
<dbReference type="InterPro" id="IPR013482">
    <property type="entry name" value="Molybde_CF_guanTrfase"/>
</dbReference>
<evidence type="ECO:0000256" key="1">
    <source>
        <dbReference type="ARBA" id="ARBA00022490"/>
    </source>
</evidence>
<comment type="subcellular location">
    <subcellularLocation>
        <location evidence="8">Cytoplasm</location>
    </subcellularLocation>
</comment>
<dbReference type="Proteomes" id="UP000076481">
    <property type="component" value="Unassembled WGS sequence"/>
</dbReference>
<dbReference type="GO" id="GO:0005737">
    <property type="term" value="C:cytoplasm"/>
    <property type="evidence" value="ECO:0007669"/>
    <property type="project" value="UniProtKB-SubCell"/>
</dbReference>
<comment type="cofactor">
    <cofactor evidence="8">
        <name>Mg(2+)</name>
        <dbReference type="ChEBI" id="CHEBI:18420"/>
    </cofactor>
</comment>
<feature type="binding site" evidence="8">
    <location>
        <position position="244"/>
    </location>
    <ligand>
        <name>GTP</name>
        <dbReference type="ChEBI" id="CHEBI:37565"/>
    </ligand>
</feature>
<keyword evidence="7 8" id="KW-0501">Molybdenum cofactor biosynthesis</keyword>
<protein>
    <recommendedName>
        <fullName evidence="8">Probable molybdenum cofactor guanylyltransferase</fullName>
        <shortName evidence="8">MoCo guanylyltransferase</shortName>
        <ecNumber evidence="8">2.7.7.77</ecNumber>
    </recommendedName>
    <alternativeName>
        <fullName evidence="8">GTP:molybdopterin guanylyltransferase</fullName>
    </alternativeName>
    <alternativeName>
        <fullName evidence="8">Mo-MPT guanylyltransferase</fullName>
    </alternativeName>
    <alternativeName>
        <fullName evidence="8">Molybdopterin guanylyltransferase</fullName>
    </alternativeName>
    <alternativeName>
        <fullName evidence="8">Molybdopterin-guanine dinucleotide synthase</fullName>
        <shortName evidence="8">MGD synthase</shortName>
    </alternativeName>
</protein>
<dbReference type="Gene3D" id="3.40.50.300">
    <property type="entry name" value="P-loop containing nucleotide triphosphate hydrolases"/>
    <property type="match status" value="1"/>
</dbReference>
<evidence type="ECO:0000313" key="11">
    <source>
        <dbReference type="EMBL" id="KZK73716.1"/>
    </source>
</evidence>
<evidence type="ECO:0000256" key="3">
    <source>
        <dbReference type="ARBA" id="ARBA00022723"/>
    </source>
</evidence>
<evidence type="ECO:0000256" key="7">
    <source>
        <dbReference type="ARBA" id="ARBA00023150"/>
    </source>
</evidence>
<keyword evidence="5 8" id="KW-0460">Magnesium</keyword>
<dbReference type="Pfam" id="PF03205">
    <property type="entry name" value="MobB"/>
    <property type="match status" value="1"/>
</dbReference>
<evidence type="ECO:0000256" key="2">
    <source>
        <dbReference type="ARBA" id="ARBA00022679"/>
    </source>
</evidence>
<dbReference type="GO" id="GO:0046872">
    <property type="term" value="F:metal ion binding"/>
    <property type="evidence" value="ECO:0007669"/>
    <property type="project" value="UniProtKB-KW"/>
</dbReference>
<evidence type="ECO:0000256" key="8">
    <source>
        <dbReference type="HAMAP-Rule" id="MF_00316"/>
    </source>
</evidence>
<dbReference type="InterPro" id="IPR029044">
    <property type="entry name" value="Nucleotide-diphossugar_trans"/>
</dbReference>
<gene>
    <name evidence="8" type="primary">mobA</name>
    <name evidence="11" type="ORF">A3K90_00910</name>
</gene>
<dbReference type="SUPFAM" id="SSF53448">
    <property type="entry name" value="Nucleotide-diphospho-sugar transferases"/>
    <property type="match status" value="1"/>
</dbReference>
<feature type="binding site" evidence="8">
    <location>
        <position position="197"/>
    </location>
    <ligand>
        <name>GTP</name>
        <dbReference type="ChEBI" id="CHEBI:37565"/>
    </ligand>
</feature>
<dbReference type="SUPFAM" id="SSF52540">
    <property type="entry name" value="P-loop containing nucleoside triphosphate hydrolases"/>
    <property type="match status" value="1"/>
</dbReference>
<feature type="domain" description="MobA-like NTP transferase" evidence="10">
    <location>
        <begin position="182"/>
        <end position="321"/>
    </location>
</feature>
<dbReference type="GO" id="GO:0005525">
    <property type="term" value="F:GTP binding"/>
    <property type="evidence" value="ECO:0007669"/>
    <property type="project" value="UniProtKB-UniRule"/>
</dbReference>
<dbReference type="AlphaFoldDB" id="A0A165L8Y3"/>
<keyword evidence="4 8" id="KW-0547">Nucleotide-binding</keyword>
<evidence type="ECO:0000256" key="5">
    <source>
        <dbReference type="ARBA" id="ARBA00022842"/>
    </source>
</evidence>
<dbReference type="RefSeq" id="WP_303682158.1">
    <property type="nucleotide sequence ID" value="NZ_LVWG01000034.1"/>
</dbReference>
<dbReference type="NCBIfam" id="NF011059">
    <property type="entry name" value="PRK14490.1"/>
    <property type="match status" value="1"/>
</dbReference>
<proteinExistence type="inferred from homology"/>
<comment type="caution">
    <text evidence="8">Lacks conserved residue(s) required for the propagation of feature annotation.</text>
</comment>
<organism evidence="11 12">
    <name type="scientific">Pelodictyon luteolum</name>
    <dbReference type="NCBI Taxonomy" id="1100"/>
    <lineage>
        <taxon>Bacteria</taxon>
        <taxon>Pseudomonadati</taxon>
        <taxon>Chlorobiota</taxon>
        <taxon>Chlorobiia</taxon>
        <taxon>Chlorobiales</taxon>
        <taxon>Chlorobiaceae</taxon>
        <taxon>Chlorobium/Pelodictyon group</taxon>
        <taxon>Pelodictyon</taxon>
    </lineage>
</organism>